<accession>A0A0P1B357</accession>
<dbReference type="AlphaFoldDB" id="A0A0P1B357"/>
<dbReference type="GeneID" id="36400327"/>
<dbReference type="EMBL" id="CCYD01002875">
    <property type="protein sequence ID" value="CEG47949.1"/>
    <property type="molecule type" value="Genomic_DNA"/>
</dbReference>
<evidence type="ECO:0000313" key="1">
    <source>
        <dbReference type="EMBL" id="CEG47949.1"/>
    </source>
</evidence>
<organism evidence="1 2">
    <name type="scientific">Plasmopara halstedii</name>
    <name type="common">Downy mildew of sunflower</name>
    <dbReference type="NCBI Taxonomy" id="4781"/>
    <lineage>
        <taxon>Eukaryota</taxon>
        <taxon>Sar</taxon>
        <taxon>Stramenopiles</taxon>
        <taxon>Oomycota</taxon>
        <taxon>Peronosporomycetes</taxon>
        <taxon>Peronosporales</taxon>
        <taxon>Peronosporaceae</taxon>
        <taxon>Plasmopara</taxon>
    </lineage>
</organism>
<dbReference type="Proteomes" id="UP000054928">
    <property type="component" value="Unassembled WGS sequence"/>
</dbReference>
<protein>
    <submittedName>
        <fullName evidence="1">Uncharacterized protein</fullName>
    </submittedName>
</protein>
<name>A0A0P1B357_PLAHL</name>
<dbReference type="RefSeq" id="XP_024584318.1">
    <property type="nucleotide sequence ID" value="XM_024718972.1"/>
</dbReference>
<keyword evidence="2" id="KW-1185">Reference proteome</keyword>
<proteinExistence type="predicted"/>
<reference evidence="2" key="1">
    <citation type="submission" date="2014-09" db="EMBL/GenBank/DDBJ databases">
        <authorList>
            <person name="Sharma Rahul"/>
            <person name="Thines Marco"/>
        </authorList>
    </citation>
    <scope>NUCLEOTIDE SEQUENCE [LARGE SCALE GENOMIC DNA]</scope>
</reference>
<evidence type="ECO:0000313" key="2">
    <source>
        <dbReference type="Proteomes" id="UP000054928"/>
    </source>
</evidence>
<sequence length="60" mass="6666">MMESTRLATRENTAPSELRVAGIWRQKSTRFLAPKNIPYGNDTPQATVGNHFVKAPQSHG</sequence>